<accession>A0A831PKF2</accession>
<dbReference type="GO" id="GO:0004040">
    <property type="term" value="F:amidase activity"/>
    <property type="evidence" value="ECO:0007669"/>
    <property type="project" value="UniProtKB-EC"/>
</dbReference>
<proteinExistence type="predicted"/>
<dbReference type="InterPro" id="IPR023631">
    <property type="entry name" value="Amidase_dom"/>
</dbReference>
<dbReference type="SUPFAM" id="SSF75304">
    <property type="entry name" value="Amidase signature (AS) enzymes"/>
    <property type="match status" value="1"/>
</dbReference>
<organism evidence="2">
    <name type="scientific">Mariniphaga anaerophila</name>
    <dbReference type="NCBI Taxonomy" id="1484053"/>
    <lineage>
        <taxon>Bacteria</taxon>
        <taxon>Pseudomonadati</taxon>
        <taxon>Bacteroidota</taxon>
        <taxon>Bacteroidia</taxon>
        <taxon>Marinilabiliales</taxon>
        <taxon>Prolixibacteraceae</taxon>
        <taxon>Mariniphaga</taxon>
    </lineage>
</organism>
<sequence length="540" mass="59127">MFRANLPNMSIPEINFLFSAGLIEKPYFYLPKPKFKRMKRRTFFKTTALGGSALAVPALAGCHTPPAEVKNSKDFSRFELNEFTIDDLQQKMKAGEMTSEEICRKCLSRIEQVDPVLKSVIELNPDVLEITRSLDEERKKGKVRGPLHGIPIMIKDNIDTGDNMQTTAGSLALKSHLAEEDAYIVKKLREAGVVLLGKTNLSEWANFRSTNSSSGWSGRGGQVRNPYVLDRSPCGSSSGTGAAVAANLCTIGIGTETDGSIVCPSGVNGIVGIKPTLGLWGRNGIIPIAHSQDTAGPMARTVKDAAMLLGALAGFDPNDPETHIEKGEIFSDYTQFLNRDGLNGMRIGIATQMTGFHKGVTELFSRAVEIMKSKGAEITDEVTFEHRQKWGAAEWEVLLYEFKADLNSYLQNHPNAPVKSLEQLIKFNKQNAEKEMPWFEQEIFEMAQEKGDLSSKEYLKALEEAKRFAGKEGIDAVMEEHNLDAIIAPTNGPAWNIDWVNGDHFSGSSSAPAAISGYPNITVPMGFVHGLPAGISIFGR</sequence>
<dbReference type="Pfam" id="PF01425">
    <property type="entry name" value="Amidase"/>
    <property type="match status" value="1"/>
</dbReference>
<comment type="caution">
    <text evidence="2">The sequence shown here is derived from an EMBL/GenBank/DDBJ whole genome shotgun (WGS) entry which is preliminary data.</text>
</comment>
<dbReference type="Gene3D" id="3.90.1300.10">
    <property type="entry name" value="Amidase signature (AS) domain"/>
    <property type="match status" value="1"/>
</dbReference>
<feature type="non-terminal residue" evidence="2">
    <location>
        <position position="540"/>
    </location>
</feature>
<protein>
    <submittedName>
        <fullName evidence="2">Amidase</fullName>
        <ecNumber evidence="2">3.5.1.4</ecNumber>
    </submittedName>
</protein>
<keyword evidence="2" id="KW-0378">Hydrolase</keyword>
<dbReference type="NCBIfam" id="NF006006">
    <property type="entry name" value="PRK08137.1"/>
    <property type="match status" value="1"/>
</dbReference>
<dbReference type="PANTHER" id="PTHR42678">
    <property type="entry name" value="AMIDASE"/>
    <property type="match status" value="1"/>
</dbReference>
<dbReference type="Proteomes" id="UP000886047">
    <property type="component" value="Unassembled WGS sequence"/>
</dbReference>
<dbReference type="AlphaFoldDB" id="A0A831PKF2"/>
<dbReference type="NCBIfam" id="NF005300">
    <property type="entry name" value="PRK06828.1"/>
    <property type="match status" value="1"/>
</dbReference>
<dbReference type="PANTHER" id="PTHR42678:SF34">
    <property type="entry name" value="OS04G0183300 PROTEIN"/>
    <property type="match status" value="1"/>
</dbReference>
<reference evidence="2" key="1">
    <citation type="journal article" date="2020" name="mSystems">
        <title>Genome- and Community-Level Interaction Insights into Carbon Utilization and Element Cycling Functions of Hydrothermarchaeota in Hydrothermal Sediment.</title>
        <authorList>
            <person name="Zhou Z."/>
            <person name="Liu Y."/>
            <person name="Xu W."/>
            <person name="Pan J."/>
            <person name="Luo Z.H."/>
            <person name="Li M."/>
        </authorList>
    </citation>
    <scope>NUCLEOTIDE SEQUENCE [LARGE SCALE GENOMIC DNA]</scope>
    <source>
        <strain evidence="2">SpSt-1217</strain>
    </source>
</reference>
<dbReference type="EC" id="3.5.1.4" evidence="2"/>
<evidence type="ECO:0000259" key="1">
    <source>
        <dbReference type="Pfam" id="PF01425"/>
    </source>
</evidence>
<dbReference type="EMBL" id="DSDK01000055">
    <property type="protein sequence ID" value="HDR50182.1"/>
    <property type="molecule type" value="Genomic_DNA"/>
</dbReference>
<name>A0A831PKF2_9BACT</name>
<evidence type="ECO:0000313" key="2">
    <source>
        <dbReference type="EMBL" id="HDR50182.1"/>
    </source>
</evidence>
<gene>
    <name evidence="2" type="ORF">ENN90_00975</name>
</gene>
<feature type="domain" description="Amidase" evidence="1">
    <location>
        <begin position="101"/>
        <end position="540"/>
    </location>
</feature>
<dbReference type="InterPro" id="IPR036928">
    <property type="entry name" value="AS_sf"/>
</dbReference>